<keyword evidence="7" id="KW-0597">Phosphoprotein</keyword>
<dbReference type="PROSITE" id="PS50045">
    <property type="entry name" value="SIGMA54_INTERACT_4"/>
    <property type="match status" value="1"/>
</dbReference>
<dbReference type="InterPro" id="IPR027417">
    <property type="entry name" value="P-loop_NTPase"/>
</dbReference>
<evidence type="ECO:0000256" key="2">
    <source>
        <dbReference type="ARBA" id="ARBA00022840"/>
    </source>
</evidence>
<keyword evidence="2" id="KW-0067">ATP-binding</keyword>
<dbReference type="Gene3D" id="1.10.8.60">
    <property type="match status" value="1"/>
</dbReference>
<dbReference type="Proteomes" id="UP000260823">
    <property type="component" value="Unassembled WGS sequence"/>
</dbReference>
<dbReference type="InterPro" id="IPR003593">
    <property type="entry name" value="AAA+_ATPase"/>
</dbReference>
<dbReference type="RefSeq" id="WP_117382147.1">
    <property type="nucleotide sequence ID" value="NZ_QWDE01000001.1"/>
</dbReference>
<evidence type="ECO:0000256" key="3">
    <source>
        <dbReference type="ARBA" id="ARBA00023015"/>
    </source>
</evidence>
<dbReference type="GO" id="GO:0000160">
    <property type="term" value="P:phosphorelay signal transduction system"/>
    <property type="evidence" value="ECO:0007669"/>
    <property type="project" value="InterPro"/>
</dbReference>
<accession>A0A3E2NWA7</accession>
<dbReference type="FunFam" id="1.10.8.60:FF:000014">
    <property type="entry name" value="DNA-binding transcriptional regulator NtrC"/>
    <property type="match status" value="1"/>
</dbReference>
<dbReference type="EMBL" id="QWDE01000001">
    <property type="protein sequence ID" value="RFZ85247.1"/>
    <property type="molecule type" value="Genomic_DNA"/>
</dbReference>
<evidence type="ECO:0000256" key="5">
    <source>
        <dbReference type="ARBA" id="ARBA00023159"/>
    </source>
</evidence>
<dbReference type="InterPro" id="IPR058031">
    <property type="entry name" value="AAA_lid_NorR"/>
</dbReference>
<dbReference type="InterPro" id="IPR002078">
    <property type="entry name" value="Sigma_54_int"/>
</dbReference>
<dbReference type="InterPro" id="IPR025662">
    <property type="entry name" value="Sigma_54_int_dom_ATP-bd_1"/>
</dbReference>
<dbReference type="Pfam" id="PF25601">
    <property type="entry name" value="AAA_lid_14"/>
    <property type="match status" value="1"/>
</dbReference>
<dbReference type="GO" id="GO:0005524">
    <property type="term" value="F:ATP binding"/>
    <property type="evidence" value="ECO:0007669"/>
    <property type="project" value="UniProtKB-KW"/>
</dbReference>
<keyword evidence="3" id="KW-0805">Transcription regulation</keyword>
<reference evidence="10 11" key="1">
    <citation type="submission" date="2018-08" db="EMBL/GenBank/DDBJ databases">
        <title>Mucilaginibacter terrae sp. nov., isolated from manganese diggings.</title>
        <authorList>
            <person name="Huang Y."/>
            <person name="Zhou Z."/>
        </authorList>
    </citation>
    <scope>NUCLEOTIDE SEQUENCE [LARGE SCALE GENOMIC DNA]</scope>
    <source>
        <strain evidence="10 11">ZH6</strain>
    </source>
</reference>
<keyword evidence="6" id="KW-0804">Transcription</keyword>
<comment type="caution">
    <text evidence="10">The sequence shown here is derived from an EMBL/GenBank/DDBJ whole genome shotgun (WGS) entry which is preliminary data.</text>
</comment>
<dbReference type="PROSITE" id="PS00688">
    <property type="entry name" value="SIGMA54_INTERACT_3"/>
    <property type="match status" value="1"/>
</dbReference>
<evidence type="ECO:0000259" key="9">
    <source>
        <dbReference type="PROSITE" id="PS50110"/>
    </source>
</evidence>
<dbReference type="SUPFAM" id="SSF46689">
    <property type="entry name" value="Homeodomain-like"/>
    <property type="match status" value="1"/>
</dbReference>
<dbReference type="SMART" id="SM00382">
    <property type="entry name" value="AAA"/>
    <property type="match status" value="1"/>
</dbReference>
<dbReference type="PROSITE" id="PS00675">
    <property type="entry name" value="SIGMA54_INTERACT_1"/>
    <property type="match status" value="1"/>
</dbReference>
<protein>
    <submittedName>
        <fullName evidence="10">Response regulator</fullName>
    </submittedName>
</protein>
<dbReference type="InterPro" id="IPR001789">
    <property type="entry name" value="Sig_transdc_resp-reg_receiver"/>
</dbReference>
<evidence type="ECO:0000259" key="8">
    <source>
        <dbReference type="PROSITE" id="PS50045"/>
    </source>
</evidence>
<gene>
    <name evidence="10" type="ORF">DYU05_06510</name>
</gene>
<dbReference type="PROSITE" id="PS00676">
    <property type="entry name" value="SIGMA54_INTERACT_2"/>
    <property type="match status" value="1"/>
</dbReference>
<evidence type="ECO:0000313" key="10">
    <source>
        <dbReference type="EMBL" id="RFZ85247.1"/>
    </source>
</evidence>
<name>A0A3E2NWA7_9SPHI</name>
<feature type="modified residue" description="4-aspartylphosphate" evidence="7">
    <location>
        <position position="54"/>
    </location>
</feature>
<evidence type="ECO:0000256" key="6">
    <source>
        <dbReference type="ARBA" id="ARBA00023163"/>
    </source>
</evidence>
<proteinExistence type="predicted"/>
<dbReference type="SUPFAM" id="SSF52172">
    <property type="entry name" value="CheY-like"/>
    <property type="match status" value="1"/>
</dbReference>
<keyword evidence="5" id="KW-0010">Activator</keyword>
<dbReference type="Gene3D" id="3.40.50.2300">
    <property type="match status" value="1"/>
</dbReference>
<dbReference type="AlphaFoldDB" id="A0A3E2NWA7"/>
<evidence type="ECO:0000313" key="11">
    <source>
        <dbReference type="Proteomes" id="UP000260823"/>
    </source>
</evidence>
<dbReference type="PANTHER" id="PTHR32071:SF57">
    <property type="entry name" value="C4-DICARBOXYLATE TRANSPORT TRANSCRIPTIONAL REGULATORY PROTEIN DCTD"/>
    <property type="match status" value="1"/>
</dbReference>
<feature type="domain" description="Sigma-54 factor interaction" evidence="8">
    <location>
        <begin position="337"/>
        <end position="566"/>
    </location>
</feature>
<dbReference type="InterPro" id="IPR011006">
    <property type="entry name" value="CheY-like_superfamily"/>
</dbReference>
<dbReference type="InterPro" id="IPR009057">
    <property type="entry name" value="Homeodomain-like_sf"/>
</dbReference>
<dbReference type="Pfam" id="PF00072">
    <property type="entry name" value="Response_reg"/>
    <property type="match status" value="1"/>
</dbReference>
<dbReference type="GO" id="GO:0003677">
    <property type="term" value="F:DNA binding"/>
    <property type="evidence" value="ECO:0007669"/>
    <property type="project" value="UniProtKB-KW"/>
</dbReference>
<keyword evidence="11" id="KW-1185">Reference proteome</keyword>
<dbReference type="Gene3D" id="1.10.10.60">
    <property type="entry name" value="Homeodomain-like"/>
    <property type="match status" value="1"/>
</dbReference>
<evidence type="ECO:0000256" key="1">
    <source>
        <dbReference type="ARBA" id="ARBA00022741"/>
    </source>
</evidence>
<sequence>MEKKILIVEDEFIIADDLSFMLKHAGYHVCGIADSFDEAVGMIKKFQPELVLLDIHLKGKLTGIDLARHLGELDIAFVYLSANSNQKILEEAKSTNPYGFMVKPFREKDVLVSLEIAGYLHEQNALARRNSELLLEGALVDIVNENGPAEQKLLKSAKLLQSHIPYDYLAIGMKNADDLANRGRSFLRLGFNEYQIIGIDDLITVAGTRRQELMKIMEPSQADQITAIFNGLSFRELCSKDPEKALIAKTFGVNANLNAHVPVQGHNGFTISFYSRKDDTYNNRHLSLIKRLQRKLSLLEDCFRQARDIPEPAITRQITEAPTLTSKGSSKPAFDGIIGTSHLLLTALDHLTLVAPMDTSVLILGESGTGKERFAKSIHAFSSRRNKALVTVNCAALPAHLIESELFGHEKGAFTGAVDRRIGKFEQADGGTIFLDEIGELPLESQSKLLRVLQEKEIERLGGRNTIKVDVRVIAATNCNLEKDVAAGKFRLDLYYRLNIFPITLPSLRDRKEDIPELAAHFISKFSERVGKPGMSISPQALTDLRNYDWPGNVRELEHVVERNVLLTKGNVIEQVSIVNAGNKTIERVEETRMKSIDDNEREYILRILKQCNGRISGPGGAAEIMKIPSTTLNSKMKRLGITRHHMNGL</sequence>
<dbReference type="GO" id="GO:0006355">
    <property type="term" value="P:regulation of DNA-templated transcription"/>
    <property type="evidence" value="ECO:0007669"/>
    <property type="project" value="InterPro"/>
</dbReference>
<dbReference type="OrthoDB" id="9767722at2"/>
<keyword evidence="4" id="KW-0238">DNA-binding</keyword>
<dbReference type="InterPro" id="IPR025944">
    <property type="entry name" value="Sigma_54_int_dom_CS"/>
</dbReference>
<organism evidence="10 11">
    <name type="scientific">Mucilaginibacter terrenus</name>
    <dbReference type="NCBI Taxonomy" id="2482727"/>
    <lineage>
        <taxon>Bacteria</taxon>
        <taxon>Pseudomonadati</taxon>
        <taxon>Bacteroidota</taxon>
        <taxon>Sphingobacteriia</taxon>
        <taxon>Sphingobacteriales</taxon>
        <taxon>Sphingobacteriaceae</taxon>
        <taxon>Mucilaginibacter</taxon>
    </lineage>
</organism>
<dbReference type="CDD" id="cd00009">
    <property type="entry name" value="AAA"/>
    <property type="match status" value="1"/>
</dbReference>
<keyword evidence="1" id="KW-0547">Nucleotide-binding</keyword>
<dbReference type="SMART" id="SM00448">
    <property type="entry name" value="REC"/>
    <property type="match status" value="1"/>
</dbReference>
<dbReference type="InterPro" id="IPR025943">
    <property type="entry name" value="Sigma_54_int_dom_ATP-bd_2"/>
</dbReference>
<dbReference type="Gene3D" id="3.40.50.300">
    <property type="entry name" value="P-loop containing nucleotide triphosphate hydrolases"/>
    <property type="match status" value="1"/>
</dbReference>
<feature type="domain" description="Response regulatory" evidence="9">
    <location>
        <begin position="4"/>
        <end position="118"/>
    </location>
</feature>
<dbReference type="PANTHER" id="PTHR32071">
    <property type="entry name" value="TRANSCRIPTIONAL REGULATORY PROTEIN"/>
    <property type="match status" value="1"/>
</dbReference>
<evidence type="ECO:0000256" key="4">
    <source>
        <dbReference type="ARBA" id="ARBA00023125"/>
    </source>
</evidence>
<dbReference type="Pfam" id="PF00158">
    <property type="entry name" value="Sigma54_activat"/>
    <property type="match status" value="1"/>
</dbReference>
<dbReference type="FunFam" id="3.40.50.300:FF:000006">
    <property type="entry name" value="DNA-binding transcriptional regulator NtrC"/>
    <property type="match status" value="1"/>
</dbReference>
<dbReference type="CDD" id="cd17534">
    <property type="entry name" value="REC_DC-like"/>
    <property type="match status" value="1"/>
</dbReference>
<dbReference type="PROSITE" id="PS50110">
    <property type="entry name" value="RESPONSE_REGULATORY"/>
    <property type="match status" value="1"/>
</dbReference>
<dbReference type="SUPFAM" id="SSF52540">
    <property type="entry name" value="P-loop containing nucleoside triphosphate hydrolases"/>
    <property type="match status" value="1"/>
</dbReference>
<evidence type="ECO:0000256" key="7">
    <source>
        <dbReference type="PROSITE-ProRule" id="PRU00169"/>
    </source>
</evidence>